<evidence type="ECO:0000256" key="2">
    <source>
        <dbReference type="SAM" id="Phobius"/>
    </source>
</evidence>
<gene>
    <name evidence="3" type="ORF">FHX47_001229</name>
</gene>
<dbReference type="Proteomes" id="UP000547528">
    <property type="component" value="Unassembled WGS sequence"/>
</dbReference>
<proteinExistence type="predicted"/>
<feature type="transmembrane region" description="Helical" evidence="2">
    <location>
        <begin position="9"/>
        <end position="28"/>
    </location>
</feature>
<dbReference type="EMBL" id="JACIBT010000002">
    <property type="protein sequence ID" value="MBB3667610.1"/>
    <property type="molecule type" value="Genomic_DNA"/>
</dbReference>
<keyword evidence="2" id="KW-1133">Transmembrane helix</keyword>
<feature type="coiled-coil region" evidence="1">
    <location>
        <begin position="95"/>
        <end position="130"/>
    </location>
</feature>
<dbReference type="RefSeq" id="WP_183358022.1">
    <property type="nucleotide sequence ID" value="NZ_BAABKR010000001.1"/>
</dbReference>
<feature type="transmembrane region" description="Helical" evidence="2">
    <location>
        <begin position="34"/>
        <end position="56"/>
    </location>
</feature>
<keyword evidence="2" id="KW-0812">Transmembrane</keyword>
<protein>
    <submittedName>
        <fullName evidence="3">Septal ring factor EnvC (AmiA/AmiB activator)</fullName>
    </submittedName>
</protein>
<evidence type="ECO:0000313" key="4">
    <source>
        <dbReference type="Proteomes" id="UP000547528"/>
    </source>
</evidence>
<name>A0A7W5XL17_9MICC</name>
<keyword evidence="4" id="KW-1185">Reference proteome</keyword>
<comment type="caution">
    <text evidence="3">The sequence shown here is derived from an EMBL/GenBank/DDBJ whole genome shotgun (WGS) entry which is preliminary data.</text>
</comment>
<reference evidence="3 4" key="1">
    <citation type="submission" date="2020-08" db="EMBL/GenBank/DDBJ databases">
        <title>Sequencing the genomes of 1000 actinobacteria strains.</title>
        <authorList>
            <person name="Klenk H.-P."/>
        </authorList>
    </citation>
    <scope>NUCLEOTIDE SEQUENCE [LARGE SCALE GENOMIC DNA]</scope>
    <source>
        <strain evidence="3 4">DSM 28238</strain>
    </source>
</reference>
<evidence type="ECO:0000313" key="3">
    <source>
        <dbReference type="EMBL" id="MBB3667610.1"/>
    </source>
</evidence>
<keyword evidence="1" id="KW-0175">Coiled coil</keyword>
<evidence type="ECO:0000256" key="1">
    <source>
        <dbReference type="SAM" id="Coils"/>
    </source>
</evidence>
<dbReference type="AlphaFoldDB" id="A0A7W5XL17"/>
<organism evidence="3 4">
    <name type="scientific">Garicola koreensis</name>
    <dbReference type="NCBI Taxonomy" id="1262554"/>
    <lineage>
        <taxon>Bacteria</taxon>
        <taxon>Bacillati</taxon>
        <taxon>Actinomycetota</taxon>
        <taxon>Actinomycetes</taxon>
        <taxon>Micrococcales</taxon>
        <taxon>Micrococcaceae</taxon>
        <taxon>Garicola</taxon>
    </lineage>
</organism>
<sequence>MKGFSGPQIGLLCILGLSLLVTLIAILLEAWMVAGVGAVVSFGVFSVLVVFTLIALKESVQRTRELVRATNPRIRETAAGVRRLDNRTADRFKTLDFTEARIESAERRLLATLETHRFQLEDEVAELKQKLQDPNSSQS</sequence>
<keyword evidence="2" id="KW-0472">Membrane</keyword>
<accession>A0A7W5XL17</accession>